<evidence type="ECO:0000313" key="5">
    <source>
        <dbReference type="Proteomes" id="UP001055167"/>
    </source>
</evidence>
<feature type="compositionally biased region" description="Pro residues" evidence="3">
    <location>
        <begin position="372"/>
        <end position="387"/>
    </location>
</feature>
<dbReference type="PANTHER" id="PTHR12049:SF7">
    <property type="entry name" value="PROTEIN ARGININE METHYLTRANSFERASE NDUFAF7, MITOCHONDRIAL"/>
    <property type="match status" value="1"/>
</dbReference>
<sequence>MSGTPLLAELRRLIALEGPISVERYMALCLGHPVHGYYRTRDPLGAAGDFTTAPEISQIFGELLGLWAAEVWHGLGRPAPVRLVELGPGRGTLMADALRAIRAAAPACAAALDLHLVETSPVLREAQARALAGRHAPVSWHDSVDTLPDGPAVILANEFFDALPVRQYQRTARGWCERRVGLGPGGALAFGLSPEPTPELAAPGREGAAPGRAGAVLTLPAAALDVTRRLAGRLLRQGGALLAVDYGEAAGGTADTLQAVSRHRFADPLAAPGEIDLTVQVDFGALARAAAAEGARVHGPATQADFLLALGLAQRAERLAARAAPEQAAAVLAGAERLVDRAPRGMGRLFKVLGLSSPLPGGSSPVPGGTGPVPPDLPGLPPSPPQD</sequence>
<comment type="caution">
    <text evidence="4">The sequence shown here is derived from an EMBL/GenBank/DDBJ whole genome shotgun (WGS) entry which is preliminary data.</text>
</comment>
<reference evidence="4" key="1">
    <citation type="journal article" date="2021" name="Front. Microbiol.">
        <title>Comprehensive Comparative Genomics and Phenotyping of Methylobacterium Species.</title>
        <authorList>
            <person name="Alessa O."/>
            <person name="Ogura Y."/>
            <person name="Fujitani Y."/>
            <person name="Takami H."/>
            <person name="Hayashi T."/>
            <person name="Sahin N."/>
            <person name="Tani A."/>
        </authorList>
    </citation>
    <scope>NUCLEOTIDE SEQUENCE</scope>
    <source>
        <strain evidence="4">KCTC 52305</strain>
    </source>
</reference>
<organism evidence="4 5">
    <name type="scientific">Methylobacterium crusticola</name>
    <dbReference type="NCBI Taxonomy" id="1697972"/>
    <lineage>
        <taxon>Bacteria</taxon>
        <taxon>Pseudomonadati</taxon>
        <taxon>Pseudomonadota</taxon>
        <taxon>Alphaproteobacteria</taxon>
        <taxon>Hyphomicrobiales</taxon>
        <taxon>Methylobacteriaceae</taxon>
        <taxon>Methylobacterium</taxon>
    </lineage>
</organism>
<evidence type="ECO:0000256" key="3">
    <source>
        <dbReference type="SAM" id="MobiDB-lite"/>
    </source>
</evidence>
<evidence type="ECO:0000313" key="4">
    <source>
        <dbReference type="EMBL" id="GJD51006.1"/>
    </source>
</evidence>
<keyword evidence="1" id="KW-0489">Methyltransferase</keyword>
<keyword evidence="2" id="KW-0808">Transferase</keyword>
<evidence type="ECO:0000256" key="1">
    <source>
        <dbReference type="ARBA" id="ARBA00022603"/>
    </source>
</evidence>
<dbReference type="PANTHER" id="PTHR12049">
    <property type="entry name" value="PROTEIN ARGININE METHYLTRANSFERASE NDUFAF7, MITOCHONDRIAL"/>
    <property type="match status" value="1"/>
</dbReference>
<dbReference type="SUPFAM" id="SSF53335">
    <property type="entry name" value="S-adenosyl-L-methionine-dependent methyltransferases"/>
    <property type="match status" value="1"/>
</dbReference>
<gene>
    <name evidence="4" type="ORF">OPKNFCMD_3757</name>
</gene>
<dbReference type="InterPro" id="IPR003788">
    <property type="entry name" value="NDUFAF7"/>
</dbReference>
<proteinExistence type="predicted"/>
<dbReference type="Pfam" id="PF02636">
    <property type="entry name" value="Methyltransf_28"/>
    <property type="match status" value="1"/>
</dbReference>
<dbReference type="EMBL" id="BPQH01000011">
    <property type="protein sequence ID" value="GJD51006.1"/>
    <property type="molecule type" value="Genomic_DNA"/>
</dbReference>
<dbReference type="InterPro" id="IPR038375">
    <property type="entry name" value="NDUFAF7_sf"/>
</dbReference>
<name>A0ABQ4R2E9_9HYPH</name>
<evidence type="ECO:0008006" key="6">
    <source>
        <dbReference type="Google" id="ProtNLM"/>
    </source>
</evidence>
<keyword evidence="5" id="KW-1185">Reference proteome</keyword>
<dbReference type="InterPro" id="IPR029063">
    <property type="entry name" value="SAM-dependent_MTases_sf"/>
</dbReference>
<evidence type="ECO:0000256" key="2">
    <source>
        <dbReference type="ARBA" id="ARBA00022679"/>
    </source>
</evidence>
<dbReference type="Proteomes" id="UP001055167">
    <property type="component" value="Unassembled WGS sequence"/>
</dbReference>
<protein>
    <recommendedName>
        <fullName evidence="6">Class I SAM-dependent methyltransferase</fullName>
    </recommendedName>
</protein>
<dbReference type="Gene3D" id="3.40.50.12710">
    <property type="match status" value="1"/>
</dbReference>
<feature type="region of interest" description="Disordered" evidence="3">
    <location>
        <begin position="359"/>
        <end position="387"/>
    </location>
</feature>
<reference evidence="4" key="2">
    <citation type="submission" date="2021-08" db="EMBL/GenBank/DDBJ databases">
        <authorList>
            <person name="Tani A."/>
            <person name="Ola A."/>
            <person name="Ogura Y."/>
            <person name="Katsura K."/>
            <person name="Hayashi T."/>
        </authorList>
    </citation>
    <scope>NUCLEOTIDE SEQUENCE</scope>
    <source>
        <strain evidence="4">KCTC 52305</strain>
    </source>
</reference>
<accession>A0ABQ4R2E9</accession>
<dbReference type="RefSeq" id="WP_238313625.1">
    <property type="nucleotide sequence ID" value="NZ_BPQH01000011.1"/>
</dbReference>